<proteinExistence type="inferred from homology"/>
<dbReference type="SUPFAM" id="SSF117143">
    <property type="entry name" value="Flagellar hook protein flgE"/>
    <property type="match status" value="1"/>
</dbReference>
<dbReference type="AlphaFoldDB" id="A0A1I7M416"/>
<gene>
    <name evidence="7" type="ORF">SAMN05216552_105430</name>
</gene>
<dbReference type="InterPro" id="IPR053967">
    <property type="entry name" value="LlgE_F_G-like_D1"/>
</dbReference>
<keyword evidence="8" id="KW-1185">Reference proteome</keyword>
<reference evidence="8" key="1">
    <citation type="submission" date="2016-10" db="EMBL/GenBank/DDBJ databases">
        <authorList>
            <person name="Varghese N."/>
            <person name="Submissions S."/>
        </authorList>
    </citation>
    <scope>NUCLEOTIDE SEQUENCE [LARGE SCALE GENOMIC DNA]</scope>
    <source>
        <strain evidence="8">CGMCC 1.11014</strain>
    </source>
</reference>
<evidence type="ECO:0000259" key="5">
    <source>
        <dbReference type="Pfam" id="PF06429"/>
    </source>
</evidence>
<accession>A0A1I7M416</accession>
<dbReference type="InterPro" id="IPR010930">
    <property type="entry name" value="Flg_bb/hook_C_dom"/>
</dbReference>
<sequence>MDVMKIAAAGMQRDLQKMEGISQNVANVLTPGYKRQIFTAQAFVQQVDQGLRLAEAAAGLKSIDASQGTLRQTGNPQDVAIEGDGYLEVATPDGPRYTRQGALRVDNAGRLVGAGNLPVMGLGGEIALAGGAFTIDAQGQVRQGDRIAGRLKVVRFADAGQLQPVGGGMYAQGAAGFAADGLEPRVRAGHQENSNVDSAREMVGLAETVRHFEALHRIAQGYDEVLGNTIRKLGEFN</sequence>
<evidence type="ECO:0000256" key="1">
    <source>
        <dbReference type="ARBA" id="ARBA00004117"/>
    </source>
</evidence>
<dbReference type="STRING" id="1035707.SAMN05216552_105430"/>
<evidence type="ECO:0000259" key="6">
    <source>
        <dbReference type="Pfam" id="PF22692"/>
    </source>
</evidence>
<feature type="domain" description="Flagellar hook protein FlgE/F/G-like D1" evidence="6">
    <location>
        <begin position="80"/>
        <end position="141"/>
    </location>
</feature>
<evidence type="ECO:0000256" key="4">
    <source>
        <dbReference type="RuleBase" id="RU362116"/>
    </source>
</evidence>
<feature type="domain" description="Flagellar basal-body/hook protein C-terminal" evidence="5">
    <location>
        <begin position="188"/>
        <end position="230"/>
    </location>
</feature>
<dbReference type="Pfam" id="PF22692">
    <property type="entry name" value="LlgE_F_G_D1"/>
    <property type="match status" value="1"/>
</dbReference>
<dbReference type="OrthoDB" id="9804559at2"/>
<name>A0A1I7M416_9BURK</name>
<keyword evidence="7" id="KW-0969">Cilium</keyword>
<evidence type="ECO:0000313" key="8">
    <source>
        <dbReference type="Proteomes" id="UP000199391"/>
    </source>
</evidence>
<evidence type="ECO:0000256" key="2">
    <source>
        <dbReference type="ARBA" id="ARBA00009677"/>
    </source>
</evidence>
<dbReference type="GO" id="GO:0009425">
    <property type="term" value="C:bacterial-type flagellum basal body"/>
    <property type="evidence" value="ECO:0007669"/>
    <property type="project" value="UniProtKB-SubCell"/>
</dbReference>
<dbReference type="RefSeq" id="WP_093560992.1">
    <property type="nucleotide sequence ID" value="NZ_FPBO01000054.1"/>
</dbReference>
<evidence type="ECO:0000313" key="7">
    <source>
        <dbReference type="EMBL" id="SFV16674.1"/>
    </source>
</evidence>
<comment type="subcellular location">
    <subcellularLocation>
        <location evidence="1 4">Bacterial flagellum basal body</location>
    </subcellularLocation>
</comment>
<dbReference type="Pfam" id="PF06429">
    <property type="entry name" value="Flg_bbr_C"/>
    <property type="match status" value="1"/>
</dbReference>
<keyword evidence="7" id="KW-0282">Flagellum</keyword>
<protein>
    <submittedName>
        <fullName evidence="7">Flagellar basal-body rod protein FlgG</fullName>
    </submittedName>
</protein>
<organism evidence="7 8">
    <name type="scientific">Pseudoduganella namucuonensis</name>
    <dbReference type="NCBI Taxonomy" id="1035707"/>
    <lineage>
        <taxon>Bacteria</taxon>
        <taxon>Pseudomonadati</taxon>
        <taxon>Pseudomonadota</taxon>
        <taxon>Betaproteobacteria</taxon>
        <taxon>Burkholderiales</taxon>
        <taxon>Oxalobacteraceae</taxon>
        <taxon>Telluria group</taxon>
        <taxon>Pseudoduganella</taxon>
    </lineage>
</organism>
<dbReference type="PANTHER" id="PTHR30435:SF19">
    <property type="entry name" value="FLAGELLAR BASAL-BODY ROD PROTEIN FLGG"/>
    <property type="match status" value="1"/>
</dbReference>
<dbReference type="EMBL" id="FPBO01000054">
    <property type="protein sequence ID" value="SFV16674.1"/>
    <property type="molecule type" value="Genomic_DNA"/>
</dbReference>
<comment type="similarity">
    <text evidence="2 4">Belongs to the flagella basal body rod proteins family.</text>
</comment>
<dbReference type="Proteomes" id="UP000199391">
    <property type="component" value="Unassembled WGS sequence"/>
</dbReference>
<evidence type="ECO:0000256" key="3">
    <source>
        <dbReference type="ARBA" id="ARBA00023143"/>
    </source>
</evidence>
<dbReference type="InterPro" id="IPR020013">
    <property type="entry name" value="Flagellar_FlgE/F/G"/>
</dbReference>
<dbReference type="InterPro" id="IPR037925">
    <property type="entry name" value="FlgE/F/G-like"/>
</dbReference>
<keyword evidence="7" id="KW-0966">Cell projection</keyword>
<keyword evidence="3 4" id="KW-0975">Bacterial flagellum</keyword>
<dbReference type="NCBIfam" id="TIGR03506">
    <property type="entry name" value="FlgEFG_subfam"/>
    <property type="match status" value="1"/>
</dbReference>
<dbReference type="PANTHER" id="PTHR30435">
    <property type="entry name" value="FLAGELLAR PROTEIN"/>
    <property type="match status" value="1"/>
</dbReference>
<dbReference type="GO" id="GO:0071978">
    <property type="term" value="P:bacterial-type flagellum-dependent swarming motility"/>
    <property type="evidence" value="ECO:0007669"/>
    <property type="project" value="TreeGrafter"/>
</dbReference>